<feature type="compositionally biased region" description="Polar residues" evidence="1">
    <location>
        <begin position="76"/>
        <end position="91"/>
    </location>
</feature>
<organism evidence="2 3">
    <name type="scientific">Hermetia illucens</name>
    <name type="common">Black soldier fly</name>
    <dbReference type="NCBI Taxonomy" id="343691"/>
    <lineage>
        <taxon>Eukaryota</taxon>
        <taxon>Metazoa</taxon>
        <taxon>Ecdysozoa</taxon>
        <taxon>Arthropoda</taxon>
        <taxon>Hexapoda</taxon>
        <taxon>Insecta</taxon>
        <taxon>Pterygota</taxon>
        <taxon>Neoptera</taxon>
        <taxon>Endopterygota</taxon>
        <taxon>Diptera</taxon>
        <taxon>Brachycera</taxon>
        <taxon>Stratiomyomorpha</taxon>
        <taxon>Stratiomyidae</taxon>
        <taxon>Hermetiinae</taxon>
        <taxon>Hermetia</taxon>
    </lineage>
</organism>
<feature type="compositionally biased region" description="Acidic residues" evidence="1">
    <location>
        <begin position="122"/>
        <end position="138"/>
    </location>
</feature>
<feature type="region of interest" description="Disordered" evidence="1">
    <location>
        <begin position="67"/>
        <end position="138"/>
    </location>
</feature>
<protein>
    <submittedName>
        <fullName evidence="2">Uncharacterized protein</fullName>
    </submittedName>
</protein>
<proteinExistence type="predicted"/>
<keyword evidence="3" id="KW-1185">Reference proteome</keyword>
<sequence>MELDKIEDILKRKRELLQGYLKQFGVVTGMAAKSDAAEPDHEEKLGLVEQLTASIKAMYEDIPPPINFPSVPPLTENRNVTTPKGTLQFQRKSGHQPESSESRRDSDVSVVDTGSNNRAPDLGDEIEDTTIIETSDDDDCLEFNYEYPELL</sequence>
<gene>
    <name evidence="2" type="ORF">HERILL_LOCUS4311</name>
</gene>
<name>A0A7R8UI97_HERIL</name>
<accession>A0A7R8UI97</accession>
<dbReference type="Proteomes" id="UP000594454">
    <property type="component" value="Chromosome 2"/>
</dbReference>
<evidence type="ECO:0000256" key="1">
    <source>
        <dbReference type="SAM" id="MobiDB-lite"/>
    </source>
</evidence>
<dbReference type="EMBL" id="LR899010">
    <property type="protein sequence ID" value="CAD7081190.1"/>
    <property type="molecule type" value="Genomic_DNA"/>
</dbReference>
<evidence type="ECO:0000313" key="3">
    <source>
        <dbReference type="Proteomes" id="UP000594454"/>
    </source>
</evidence>
<reference evidence="2 3" key="1">
    <citation type="submission" date="2020-11" db="EMBL/GenBank/DDBJ databases">
        <authorList>
            <person name="Wallbank WR R."/>
            <person name="Pardo Diaz C."/>
            <person name="Kozak K."/>
            <person name="Martin S."/>
            <person name="Jiggins C."/>
            <person name="Moest M."/>
            <person name="Warren A I."/>
            <person name="Generalovic N T."/>
            <person name="Byers J.R.P. K."/>
            <person name="Montejo-Kovacevich G."/>
            <person name="Yen C E."/>
        </authorList>
    </citation>
    <scope>NUCLEOTIDE SEQUENCE [LARGE SCALE GENOMIC DNA]</scope>
</reference>
<evidence type="ECO:0000313" key="2">
    <source>
        <dbReference type="EMBL" id="CAD7081190.1"/>
    </source>
</evidence>
<dbReference type="AlphaFoldDB" id="A0A7R8UI97"/>
<feature type="compositionally biased region" description="Basic and acidic residues" evidence="1">
    <location>
        <begin position="98"/>
        <end position="107"/>
    </location>
</feature>
<dbReference type="InParanoid" id="A0A7R8UI97"/>